<evidence type="ECO:0000256" key="10">
    <source>
        <dbReference type="ARBA" id="ARBA00023136"/>
    </source>
</evidence>
<dbReference type="InterPro" id="IPR052156">
    <property type="entry name" value="BCAA_Transport_ATP-bd_LivF"/>
</dbReference>
<dbReference type="InterPro" id="IPR027417">
    <property type="entry name" value="P-loop_NTPase"/>
</dbReference>
<dbReference type="EMBL" id="FOHX01000007">
    <property type="protein sequence ID" value="SEU22437.1"/>
    <property type="molecule type" value="Genomic_DNA"/>
</dbReference>
<dbReference type="InterPro" id="IPR043428">
    <property type="entry name" value="LivM-like"/>
</dbReference>
<feature type="transmembrane region" description="Helical" evidence="12">
    <location>
        <begin position="33"/>
        <end position="49"/>
    </location>
</feature>
<feature type="transmembrane region" description="Helical" evidence="12">
    <location>
        <begin position="234"/>
        <end position="251"/>
    </location>
</feature>
<keyword evidence="5 12" id="KW-0812">Transmembrane</keyword>
<keyword evidence="9 12" id="KW-1133">Transmembrane helix</keyword>
<evidence type="ECO:0000256" key="6">
    <source>
        <dbReference type="ARBA" id="ARBA00022741"/>
    </source>
</evidence>
<dbReference type="CDD" id="cd03224">
    <property type="entry name" value="ABC_TM1139_LivF_branched"/>
    <property type="match status" value="1"/>
</dbReference>
<evidence type="ECO:0000259" key="13">
    <source>
        <dbReference type="PROSITE" id="PS50893"/>
    </source>
</evidence>
<feature type="transmembrane region" description="Helical" evidence="12">
    <location>
        <begin position="283"/>
        <end position="309"/>
    </location>
</feature>
<evidence type="ECO:0000313" key="14">
    <source>
        <dbReference type="EMBL" id="SEU22437.1"/>
    </source>
</evidence>
<dbReference type="AlphaFoldDB" id="A0A1I0KF93"/>
<feature type="transmembrane region" description="Helical" evidence="12">
    <location>
        <begin position="390"/>
        <end position="409"/>
    </location>
</feature>
<keyword evidence="8" id="KW-0029">Amino-acid transport</keyword>
<dbReference type="GO" id="GO:0015658">
    <property type="term" value="F:branched-chain amino acid transmembrane transporter activity"/>
    <property type="evidence" value="ECO:0007669"/>
    <property type="project" value="InterPro"/>
</dbReference>
<dbReference type="RefSeq" id="WP_091085245.1">
    <property type="nucleotide sequence ID" value="NZ_FOHX01000007.1"/>
</dbReference>
<dbReference type="InterPro" id="IPR003439">
    <property type="entry name" value="ABC_transporter-like_ATP-bd"/>
</dbReference>
<evidence type="ECO:0000256" key="5">
    <source>
        <dbReference type="ARBA" id="ARBA00022692"/>
    </source>
</evidence>
<evidence type="ECO:0000256" key="2">
    <source>
        <dbReference type="ARBA" id="ARBA00005417"/>
    </source>
</evidence>
<dbReference type="PROSITE" id="PS50893">
    <property type="entry name" value="ABC_TRANSPORTER_2"/>
    <property type="match status" value="1"/>
</dbReference>
<feature type="transmembrane region" description="Helical" evidence="12">
    <location>
        <begin position="576"/>
        <end position="602"/>
    </location>
</feature>
<dbReference type="InterPro" id="IPR003593">
    <property type="entry name" value="AAA+_ATPase"/>
</dbReference>
<dbReference type="STRING" id="568860.SAMN05421811_107492"/>
<dbReference type="CDD" id="cd06581">
    <property type="entry name" value="TM_PBP1_LivM_like"/>
    <property type="match status" value="1"/>
</dbReference>
<reference evidence="14 15" key="1">
    <citation type="submission" date="2016-10" db="EMBL/GenBank/DDBJ databases">
        <authorList>
            <person name="de Groot N.N."/>
        </authorList>
    </citation>
    <scope>NUCLEOTIDE SEQUENCE [LARGE SCALE GENOMIC DNA]</scope>
    <source>
        <strain evidence="14 15">CGMCC 4.5598</strain>
    </source>
</reference>
<proteinExistence type="inferred from homology"/>
<feature type="region of interest" description="Disordered" evidence="11">
    <location>
        <begin position="672"/>
        <end position="699"/>
    </location>
</feature>
<evidence type="ECO:0000256" key="4">
    <source>
        <dbReference type="ARBA" id="ARBA00022475"/>
    </source>
</evidence>
<feature type="transmembrane region" description="Helical" evidence="12">
    <location>
        <begin position="202"/>
        <end position="222"/>
    </location>
</feature>
<feature type="compositionally biased region" description="Low complexity" evidence="11">
    <location>
        <begin position="672"/>
        <end position="688"/>
    </location>
</feature>
<organism evidence="14 15">
    <name type="scientific">Nonomuraea wenchangensis</name>
    <dbReference type="NCBI Taxonomy" id="568860"/>
    <lineage>
        <taxon>Bacteria</taxon>
        <taxon>Bacillati</taxon>
        <taxon>Actinomycetota</taxon>
        <taxon>Actinomycetes</taxon>
        <taxon>Streptosporangiales</taxon>
        <taxon>Streptosporangiaceae</taxon>
        <taxon>Nonomuraea</taxon>
    </lineage>
</organism>
<dbReference type="InterPro" id="IPR001851">
    <property type="entry name" value="ABC_transp_permease"/>
</dbReference>
<evidence type="ECO:0000256" key="11">
    <source>
        <dbReference type="SAM" id="MobiDB-lite"/>
    </source>
</evidence>
<keyword evidence="4" id="KW-1003">Cell membrane</keyword>
<feature type="transmembrane region" description="Helical" evidence="12">
    <location>
        <begin position="156"/>
        <end position="173"/>
    </location>
</feature>
<sequence length="940" mass="98920">MQFFSITISGAVSGAIYALLAIGLVLSHSTSRIFNFGHAATAFASAYLYHQFHVALGWNKWLTLLVIVALFAPLMGWAWDRLVFRRLADAEESTKIVAGVGVLIVVPAFVLLVCAILRDTLGIPFQDVAEVYQVPGVLPAQQHQIAQGLVLSNNQLVALGASVLLFVTMWAFLRFTPLGLHMRTAVDSPVLARLRGINTGRVSTLSWVISFFLAAVAGVLAAPFPGPFGLVNDNYTLALFVATTAAVVAGLRSVPLAFLAGLLIGAVRNIVVAYVNADYLGAFGAWAAKVYGLTASVPYAVLFIALILLGHDRKRRKAGTAATAAKPTPDYRDDLSPFKKALPWIIKSAVILLPALFLANGIWRQLFIYGFALGIILLSFTIVTGLGGMVSLAQGAFATAAGLTVGLLLANGWHYVPATVVGVLVAAALGALTALPALRLSGLSLTFATLALALLATNVLFKMEWFSNGTAGWSIPRPRFGPIDLGDDRVLLIAVFLVVLLLVWMANNLTNSAAGRAMIAVRTAEPAASASAVSPPVTKLLIFVISAAVAGLGGVLAVTVYGTILNTANPPQATFLWLAIVVIVGVRSPGGAIEAGIISAVLPWIMAHGFDLGPISWGGTSNDLIPQVLFGLGAIQLAAQPNGLLATQSMAARHRRDRRRAKLAAQAEAQAAAQAPAQVSSPASPEPAIEVSEPAAPVGSVPVADRSPGLLELHGVHAAYGEVEVLHGIDLTVREGAILALLGANGSGKTTLCATIAGLVPVTSGRIVFDGEDITALDTLRRVERGLVLVPESRGVFPSITVDENLSIWLPSKADRAKVYEQFESLARRAGQPAGNLSGGEQQMLSLAPFLVRRPRLLISDEPSLGLAQLVTAEIMAAFQRLQQEGTTVVLVEEKARDVLTVADQVGALQTGHLRWVSERADVDEQRVAAAYLGMSAVVH</sequence>
<evidence type="ECO:0000313" key="15">
    <source>
        <dbReference type="Proteomes" id="UP000199361"/>
    </source>
</evidence>
<keyword evidence="10 12" id="KW-0472">Membrane</keyword>
<dbReference type="SMART" id="SM00382">
    <property type="entry name" value="AAA"/>
    <property type="match status" value="1"/>
</dbReference>
<dbReference type="Gene3D" id="3.40.50.300">
    <property type="entry name" value="P-loop containing nucleotide triphosphate hydrolases"/>
    <property type="match status" value="1"/>
</dbReference>
<evidence type="ECO:0000256" key="1">
    <source>
        <dbReference type="ARBA" id="ARBA00004651"/>
    </source>
</evidence>
<dbReference type="Pfam" id="PF02653">
    <property type="entry name" value="BPD_transp_2"/>
    <property type="match status" value="2"/>
</dbReference>
<dbReference type="SUPFAM" id="SSF52540">
    <property type="entry name" value="P-loop containing nucleoside triphosphate hydrolases"/>
    <property type="match status" value="1"/>
</dbReference>
<feature type="transmembrane region" description="Helical" evidence="12">
    <location>
        <begin position="490"/>
        <end position="509"/>
    </location>
</feature>
<feature type="transmembrane region" description="Helical" evidence="12">
    <location>
        <begin position="6"/>
        <end position="26"/>
    </location>
</feature>
<evidence type="ECO:0000256" key="9">
    <source>
        <dbReference type="ARBA" id="ARBA00022989"/>
    </source>
</evidence>
<feature type="domain" description="ABC transporter" evidence="13">
    <location>
        <begin position="711"/>
        <end position="936"/>
    </location>
</feature>
<gene>
    <name evidence="14" type="ORF">SAMN05421811_107492</name>
</gene>
<dbReference type="GO" id="GO:0015807">
    <property type="term" value="P:L-amino acid transport"/>
    <property type="evidence" value="ECO:0007669"/>
    <property type="project" value="TreeGrafter"/>
</dbReference>
<dbReference type="GO" id="GO:0016887">
    <property type="term" value="F:ATP hydrolysis activity"/>
    <property type="evidence" value="ECO:0007669"/>
    <property type="project" value="InterPro"/>
</dbReference>
<keyword evidence="15" id="KW-1185">Reference proteome</keyword>
<keyword evidence="6" id="KW-0547">Nucleotide-binding</keyword>
<dbReference type="GO" id="GO:0005524">
    <property type="term" value="F:ATP binding"/>
    <property type="evidence" value="ECO:0007669"/>
    <property type="project" value="UniProtKB-KW"/>
</dbReference>
<feature type="transmembrane region" description="Helical" evidence="12">
    <location>
        <begin position="442"/>
        <end position="461"/>
    </location>
</feature>
<dbReference type="GO" id="GO:0005886">
    <property type="term" value="C:plasma membrane"/>
    <property type="evidence" value="ECO:0007669"/>
    <property type="project" value="UniProtKB-SubCell"/>
</dbReference>
<keyword evidence="3" id="KW-0813">Transport</keyword>
<feature type="transmembrane region" description="Helical" evidence="12">
    <location>
        <begin position="540"/>
        <end position="564"/>
    </location>
</feature>
<feature type="transmembrane region" description="Helical" evidence="12">
    <location>
        <begin position="258"/>
        <end position="277"/>
    </location>
</feature>
<comment type="similarity">
    <text evidence="2">Belongs to the ABC transporter superfamily.</text>
</comment>
<feature type="transmembrane region" description="Helical" evidence="12">
    <location>
        <begin position="366"/>
        <end position="383"/>
    </location>
</feature>
<dbReference type="Pfam" id="PF00005">
    <property type="entry name" value="ABC_tran"/>
    <property type="match status" value="1"/>
</dbReference>
<dbReference type="PANTHER" id="PTHR43820:SF4">
    <property type="entry name" value="HIGH-AFFINITY BRANCHED-CHAIN AMINO ACID TRANSPORT ATP-BINDING PROTEIN LIVF"/>
    <property type="match status" value="1"/>
</dbReference>
<accession>A0A1I0KF93</accession>
<evidence type="ECO:0000256" key="12">
    <source>
        <dbReference type="SAM" id="Phobius"/>
    </source>
</evidence>
<protein>
    <submittedName>
        <fullName evidence="14">ABC-type branched-chain amino acid transport system, ATPase component</fullName>
    </submittedName>
</protein>
<feature type="transmembrane region" description="Helical" evidence="12">
    <location>
        <begin position="61"/>
        <end position="84"/>
    </location>
</feature>
<dbReference type="CDD" id="cd06582">
    <property type="entry name" value="TM_PBP1_LivH_like"/>
    <property type="match status" value="1"/>
</dbReference>
<comment type="subcellular location">
    <subcellularLocation>
        <location evidence="1">Cell membrane</location>
        <topology evidence="1">Multi-pass membrane protein</topology>
    </subcellularLocation>
</comment>
<evidence type="ECO:0000256" key="8">
    <source>
        <dbReference type="ARBA" id="ARBA00022970"/>
    </source>
</evidence>
<keyword evidence="7" id="KW-0067">ATP-binding</keyword>
<feature type="transmembrane region" description="Helical" evidence="12">
    <location>
        <begin position="96"/>
        <end position="118"/>
    </location>
</feature>
<evidence type="ECO:0000256" key="7">
    <source>
        <dbReference type="ARBA" id="ARBA00022840"/>
    </source>
</evidence>
<feature type="transmembrane region" description="Helical" evidence="12">
    <location>
        <begin position="415"/>
        <end position="435"/>
    </location>
</feature>
<dbReference type="PANTHER" id="PTHR43820">
    <property type="entry name" value="HIGH-AFFINITY BRANCHED-CHAIN AMINO ACID TRANSPORT ATP-BINDING PROTEIN LIVF"/>
    <property type="match status" value="1"/>
</dbReference>
<name>A0A1I0KF93_9ACTN</name>
<evidence type="ECO:0000256" key="3">
    <source>
        <dbReference type="ARBA" id="ARBA00022448"/>
    </source>
</evidence>
<dbReference type="OrthoDB" id="3490418at2"/>
<dbReference type="Proteomes" id="UP000199361">
    <property type="component" value="Unassembled WGS sequence"/>
</dbReference>